<keyword evidence="3" id="KW-0813">Transport</keyword>
<dbReference type="Gene3D" id="3.40.50.1980">
    <property type="entry name" value="Nitrogenase molybdenum iron protein domain"/>
    <property type="match status" value="2"/>
</dbReference>
<keyword evidence="4" id="KW-0410">Iron transport</keyword>
<dbReference type="PANTHER" id="PTHR30532">
    <property type="entry name" value="IRON III DICITRATE-BINDING PERIPLASMIC PROTEIN"/>
    <property type="match status" value="1"/>
</dbReference>
<dbReference type="PROSITE" id="PS50983">
    <property type="entry name" value="FE_B12_PBP"/>
    <property type="match status" value="1"/>
</dbReference>
<comment type="similarity">
    <text evidence="2">Belongs to the bacterial solute-binding protein 8 family.</text>
</comment>
<protein>
    <submittedName>
        <fullName evidence="8">ABC transporter substrate-binding protein</fullName>
    </submittedName>
</protein>
<dbReference type="Pfam" id="PF01497">
    <property type="entry name" value="Peripla_BP_2"/>
    <property type="match status" value="1"/>
</dbReference>
<proteinExistence type="inferred from homology"/>
<keyword evidence="5 6" id="KW-0732">Signal</keyword>
<feature type="chain" id="PRO_5043683557" evidence="6">
    <location>
        <begin position="22"/>
        <end position="288"/>
    </location>
</feature>
<dbReference type="InterPro" id="IPR051313">
    <property type="entry name" value="Bact_iron-sidero_bind"/>
</dbReference>
<evidence type="ECO:0000256" key="4">
    <source>
        <dbReference type="ARBA" id="ARBA00022496"/>
    </source>
</evidence>
<dbReference type="SUPFAM" id="SSF53807">
    <property type="entry name" value="Helical backbone' metal receptor"/>
    <property type="match status" value="1"/>
</dbReference>
<dbReference type="EMBL" id="CP157802">
    <property type="protein sequence ID" value="XBQ20257.1"/>
    <property type="molecule type" value="Genomic_DNA"/>
</dbReference>
<name>A0AAU7MS13_9GAMM</name>
<gene>
    <name evidence="8" type="ORF">ABNF92_03610</name>
</gene>
<dbReference type="GO" id="GO:1901678">
    <property type="term" value="P:iron coordination entity transport"/>
    <property type="evidence" value="ECO:0007669"/>
    <property type="project" value="UniProtKB-ARBA"/>
</dbReference>
<dbReference type="PROSITE" id="PS51257">
    <property type="entry name" value="PROKAR_LIPOPROTEIN"/>
    <property type="match status" value="1"/>
</dbReference>
<keyword evidence="4" id="KW-0408">Iron</keyword>
<evidence type="ECO:0000313" key="8">
    <source>
        <dbReference type="EMBL" id="XBQ20257.1"/>
    </source>
</evidence>
<comment type="subcellular location">
    <subcellularLocation>
        <location evidence="1">Cell envelope</location>
    </subcellularLocation>
</comment>
<sequence length="288" mass="30905">MTMIKDAVAVALAGSVLAGCAAISDVRGPTVISYDHGALDTLMELGVGEKVLAIPHQGLPDYLSELGHQLPDAGSLKVPELAAIETLQPDLVLMTGRQSEAVEEVAELTRVKDVTLPQGTYQEAVTARVLELSRLYGLDGRAEEKLDALWDYVNDRRAEVAGAGRVTVVTHNEGKFSLRDEPVVYELLELTPAKVPDTVKPVSRGTRTFYPVTPETLAHMDPRTLLVVDRSAAIGAAPLDQARLQEQLKQSGATTRVVILNPGLWYLSGGGLQSIRLQVNEVLAAVEG</sequence>
<evidence type="ECO:0000256" key="3">
    <source>
        <dbReference type="ARBA" id="ARBA00022448"/>
    </source>
</evidence>
<evidence type="ECO:0000256" key="5">
    <source>
        <dbReference type="ARBA" id="ARBA00022729"/>
    </source>
</evidence>
<dbReference type="InterPro" id="IPR002491">
    <property type="entry name" value="ABC_transptr_periplasmic_BD"/>
</dbReference>
<dbReference type="RefSeq" id="WP_349343460.1">
    <property type="nucleotide sequence ID" value="NZ_CP157802.1"/>
</dbReference>
<organism evidence="8">
    <name type="scientific">Marinobacter sp. MMG032</name>
    <dbReference type="NCBI Taxonomy" id="3158548"/>
    <lineage>
        <taxon>Bacteria</taxon>
        <taxon>Pseudomonadati</taxon>
        <taxon>Pseudomonadota</taxon>
        <taxon>Gammaproteobacteria</taxon>
        <taxon>Pseudomonadales</taxon>
        <taxon>Marinobacteraceae</taxon>
        <taxon>Marinobacter</taxon>
    </lineage>
</organism>
<dbReference type="PANTHER" id="PTHR30532:SF29">
    <property type="entry name" value="FE(3+) DICITRATE-BINDING PERIPLASMIC PROTEIN"/>
    <property type="match status" value="1"/>
</dbReference>
<evidence type="ECO:0000256" key="1">
    <source>
        <dbReference type="ARBA" id="ARBA00004196"/>
    </source>
</evidence>
<feature type="domain" description="Fe/B12 periplasmic-binding" evidence="7">
    <location>
        <begin position="30"/>
        <end position="288"/>
    </location>
</feature>
<dbReference type="GO" id="GO:0030288">
    <property type="term" value="C:outer membrane-bounded periplasmic space"/>
    <property type="evidence" value="ECO:0007669"/>
    <property type="project" value="TreeGrafter"/>
</dbReference>
<dbReference type="AlphaFoldDB" id="A0AAU7MS13"/>
<evidence type="ECO:0000256" key="2">
    <source>
        <dbReference type="ARBA" id="ARBA00008814"/>
    </source>
</evidence>
<evidence type="ECO:0000259" key="7">
    <source>
        <dbReference type="PROSITE" id="PS50983"/>
    </source>
</evidence>
<keyword evidence="4" id="KW-0406">Ion transport</keyword>
<accession>A0AAU7MS13</accession>
<feature type="signal peptide" evidence="6">
    <location>
        <begin position="1"/>
        <end position="21"/>
    </location>
</feature>
<evidence type="ECO:0000256" key="6">
    <source>
        <dbReference type="SAM" id="SignalP"/>
    </source>
</evidence>
<dbReference type="KEGG" id="mamm:ABNF92_03610"/>
<reference evidence="8" key="1">
    <citation type="submission" date="2024-05" db="EMBL/GenBank/DDBJ databases">
        <title>Draft Genome Sequences of Flagellimonas sp. MMG031 and Marinobacter sp. MMG032 Isolated from the dinoflagellate Symbiodinium pilosum.</title>
        <authorList>
            <person name="Shikuma N.J."/>
            <person name="Farrell M.V."/>
        </authorList>
    </citation>
    <scope>NUCLEOTIDE SEQUENCE</scope>
    <source>
        <strain evidence="8">MMG032</strain>
    </source>
</reference>